<dbReference type="InterPro" id="IPR007235">
    <property type="entry name" value="Glyco_trans_28_C"/>
</dbReference>
<dbReference type="PANTHER" id="PTHR47043:SF1">
    <property type="entry name" value="UDP-N-ACETYLGLUCOSAMINE TRANSFERASE SUBUNIT ALG13"/>
    <property type="match status" value="1"/>
</dbReference>
<dbReference type="GO" id="GO:0043541">
    <property type="term" value="C:UDP-N-acetylglucosamine transferase complex"/>
    <property type="evidence" value="ECO:0007669"/>
    <property type="project" value="TreeGrafter"/>
</dbReference>
<accession>A0AAW1QIR8</accession>
<feature type="domain" description="Glycosyl transferase family 28 C-terminal" evidence="1">
    <location>
        <begin position="5"/>
        <end position="156"/>
    </location>
</feature>
<name>A0AAW1QIR8_9CHLO</name>
<dbReference type="Pfam" id="PF04101">
    <property type="entry name" value="Glyco_tran_28_C"/>
    <property type="match status" value="1"/>
</dbReference>
<proteinExistence type="predicted"/>
<dbReference type="EMBL" id="JALJOS010000039">
    <property type="protein sequence ID" value="KAK9821284.1"/>
    <property type="molecule type" value="Genomic_DNA"/>
</dbReference>
<dbReference type="InterPro" id="IPR052474">
    <property type="entry name" value="UDP-GlcNAc_transferase"/>
</dbReference>
<keyword evidence="3" id="KW-1185">Reference proteome</keyword>
<protein>
    <recommendedName>
        <fullName evidence="1">Glycosyl transferase family 28 C-terminal domain-containing protein</fullName>
    </recommendedName>
</protein>
<organism evidence="2 3">
    <name type="scientific">Apatococcus lobatus</name>
    <dbReference type="NCBI Taxonomy" id="904363"/>
    <lineage>
        <taxon>Eukaryota</taxon>
        <taxon>Viridiplantae</taxon>
        <taxon>Chlorophyta</taxon>
        <taxon>core chlorophytes</taxon>
        <taxon>Trebouxiophyceae</taxon>
        <taxon>Chlorellales</taxon>
        <taxon>Chlorellaceae</taxon>
        <taxon>Apatococcus</taxon>
    </lineage>
</organism>
<sequence>MSGEVFVTVGTTRFEALIKAADSHAVAEALSRHGYRRLIMQIGTGTYKPQRLVPSGTCAQHPSGLEITFFDFLPTLKQQMAAADLVISHAGSGSIFEALVMRKPLIAVPNPILMHNHQAQLVEHLAGMKHCIPATVDTLSKVLSNLQLGQLQPYMSGDSRGIFSRIDDIVTC</sequence>
<dbReference type="GO" id="GO:0006488">
    <property type="term" value="P:dolichol-linked oligosaccharide biosynthetic process"/>
    <property type="evidence" value="ECO:0007669"/>
    <property type="project" value="TreeGrafter"/>
</dbReference>
<dbReference type="Gene3D" id="3.40.50.2000">
    <property type="entry name" value="Glycogen Phosphorylase B"/>
    <property type="match status" value="1"/>
</dbReference>
<dbReference type="GO" id="GO:0016758">
    <property type="term" value="F:hexosyltransferase activity"/>
    <property type="evidence" value="ECO:0007669"/>
    <property type="project" value="InterPro"/>
</dbReference>
<evidence type="ECO:0000259" key="1">
    <source>
        <dbReference type="Pfam" id="PF04101"/>
    </source>
</evidence>
<dbReference type="Proteomes" id="UP001438707">
    <property type="component" value="Unassembled WGS sequence"/>
</dbReference>
<dbReference type="SUPFAM" id="SSF53756">
    <property type="entry name" value="UDP-Glycosyltransferase/glycogen phosphorylase"/>
    <property type="match status" value="1"/>
</dbReference>
<dbReference type="PANTHER" id="PTHR47043">
    <property type="entry name" value="UDP-N-ACETYLGLUCOSAMINE TRANSFERASE SUBUNIT ALG13"/>
    <property type="match status" value="1"/>
</dbReference>
<comment type="caution">
    <text evidence="2">The sequence shown here is derived from an EMBL/GenBank/DDBJ whole genome shotgun (WGS) entry which is preliminary data.</text>
</comment>
<dbReference type="AlphaFoldDB" id="A0AAW1QIR8"/>
<evidence type="ECO:0000313" key="3">
    <source>
        <dbReference type="Proteomes" id="UP001438707"/>
    </source>
</evidence>
<gene>
    <name evidence="2" type="ORF">WJX74_009742</name>
</gene>
<reference evidence="2 3" key="1">
    <citation type="journal article" date="2024" name="Nat. Commun.">
        <title>Phylogenomics reveals the evolutionary origins of lichenization in chlorophyte algae.</title>
        <authorList>
            <person name="Puginier C."/>
            <person name="Libourel C."/>
            <person name="Otte J."/>
            <person name="Skaloud P."/>
            <person name="Haon M."/>
            <person name="Grisel S."/>
            <person name="Petersen M."/>
            <person name="Berrin J.G."/>
            <person name="Delaux P.M."/>
            <person name="Dal Grande F."/>
            <person name="Keller J."/>
        </authorList>
    </citation>
    <scope>NUCLEOTIDE SEQUENCE [LARGE SCALE GENOMIC DNA]</scope>
    <source>
        <strain evidence="2 3">SAG 2145</strain>
    </source>
</reference>
<evidence type="ECO:0000313" key="2">
    <source>
        <dbReference type="EMBL" id="KAK9821284.1"/>
    </source>
</evidence>